<dbReference type="Pfam" id="PF02223">
    <property type="entry name" value="Thymidylate_kin"/>
    <property type="match status" value="1"/>
</dbReference>
<sequence length="214" mass="25156">MITKPKKFVVFEGMDCAGKSSIIKMLQSYIEKLDNKEQYIFTREPGSSNSKEAEKIRTLILDKENEFSPTSDALLFLAARRINLEKVIWPALENNKIIFSDRYWYSSFVYQGILGNVGYDKIRQINELMSNNTSPDLVIFFDLTPELVIKRLKHMRSETDRLEHNEINYYERLREAYKQVIKHDKDKFVIVDSSGSLNDLFNEIIKILKDWNIV</sequence>
<dbReference type="InterPro" id="IPR027417">
    <property type="entry name" value="P-loop_NTPase"/>
</dbReference>
<dbReference type="EMBL" id="CP088155">
    <property type="protein sequence ID" value="WYM97167.1"/>
    <property type="molecule type" value="Genomic_DNA"/>
</dbReference>
<evidence type="ECO:0000256" key="1">
    <source>
        <dbReference type="ARBA" id="ARBA00009776"/>
    </source>
</evidence>
<comment type="similarity">
    <text evidence="1 10">Belongs to the thymidylate kinase family.</text>
</comment>
<keyword evidence="13" id="KW-1185">Reference proteome</keyword>
<gene>
    <name evidence="10 12" type="primary">tmk</name>
    <name evidence="12" type="ORF">LQ356_03130</name>
</gene>
<dbReference type="EC" id="2.7.4.9" evidence="2 10"/>
<keyword evidence="6 10" id="KW-0547">Nucleotide-binding</keyword>
<evidence type="ECO:0000256" key="2">
    <source>
        <dbReference type="ARBA" id="ARBA00012980"/>
    </source>
</evidence>
<evidence type="ECO:0000256" key="6">
    <source>
        <dbReference type="ARBA" id="ARBA00022741"/>
    </source>
</evidence>
<dbReference type="NCBIfam" id="TIGR00041">
    <property type="entry name" value="DTMP_kinase"/>
    <property type="match status" value="1"/>
</dbReference>
<comment type="catalytic activity">
    <reaction evidence="9 10">
        <text>dTMP + ATP = dTDP + ADP</text>
        <dbReference type="Rhea" id="RHEA:13517"/>
        <dbReference type="ChEBI" id="CHEBI:30616"/>
        <dbReference type="ChEBI" id="CHEBI:58369"/>
        <dbReference type="ChEBI" id="CHEBI:63528"/>
        <dbReference type="ChEBI" id="CHEBI:456216"/>
        <dbReference type="EC" id="2.7.4.9"/>
    </reaction>
</comment>
<dbReference type="Proteomes" id="UP001622612">
    <property type="component" value="Chromosome"/>
</dbReference>
<evidence type="ECO:0000256" key="9">
    <source>
        <dbReference type="ARBA" id="ARBA00048743"/>
    </source>
</evidence>
<feature type="domain" description="Thymidylate kinase-like" evidence="11">
    <location>
        <begin position="11"/>
        <end position="204"/>
    </location>
</feature>
<keyword evidence="5 10" id="KW-0545">Nucleotide biosynthesis</keyword>
<evidence type="ECO:0000256" key="10">
    <source>
        <dbReference type="HAMAP-Rule" id="MF_00165"/>
    </source>
</evidence>
<dbReference type="InterPro" id="IPR039430">
    <property type="entry name" value="Thymidylate_kin-like_dom"/>
</dbReference>
<name>A0ABZ2TM74_9BACT</name>
<evidence type="ECO:0000256" key="3">
    <source>
        <dbReference type="ARBA" id="ARBA00017144"/>
    </source>
</evidence>
<dbReference type="HAMAP" id="MF_00165">
    <property type="entry name" value="Thymidylate_kinase"/>
    <property type="match status" value="1"/>
</dbReference>
<evidence type="ECO:0000313" key="13">
    <source>
        <dbReference type="Proteomes" id="UP001622612"/>
    </source>
</evidence>
<dbReference type="RefSeq" id="WP_405311459.1">
    <property type="nucleotide sequence ID" value="NZ_CP088155.1"/>
</dbReference>
<keyword evidence="4 10" id="KW-0808">Transferase</keyword>
<dbReference type="PANTHER" id="PTHR10344:SF4">
    <property type="entry name" value="UMP-CMP KINASE 2, MITOCHONDRIAL"/>
    <property type="match status" value="1"/>
</dbReference>
<accession>A0ABZ2TM74</accession>
<dbReference type="PANTHER" id="PTHR10344">
    <property type="entry name" value="THYMIDYLATE KINASE"/>
    <property type="match status" value="1"/>
</dbReference>
<organism evidence="12 13">
    <name type="scientific">Metamycoplasma faucium</name>
    <dbReference type="NCBI Taxonomy" id="56142"/>
    <lineage>
        <taxon>Bacteria</taxon>
        <taxon>Bacillati</taxon>
        <taxon>Mycoplasmatota</taxon>
        <taxon>Mycoplasmoidales</taxon>
        <taxon>Metamycoplasmataceae</taxon>
        <taxon>Metamycoplasma</taxon>
    </lineage>
</organism>
<dbReference type="CDD" id="cd01672">
    <property type="entry name" value="TMPK"/>
    <property type="match status" value="1"/>
</dbReference>
<keyword evidence="7 10" id="KW-0418">Kinase</keyword>
<protein>
    <recommendedName>
        <fullName evidence="3 10">Thymidylate kinase</fullName>
        <ecNumber evidence="2 10">2.7.4.9</ecNumber>
    </recommendedName>
    <alternativeName>
        <fullName evidence="10">dTMP kinase</fullName>
    </alternativeName>
</protein>
<evidence type="ECO:0000256" key="4">
    <source>
        <dbReference type="ARBA" id="ARBA00022679"/>
    </source>
</evidence>
<evidence type="ECO:0000256" key="7">
    <source>
        <dbReference type="ARBA" id="ARBA00022777"/>
    </source>
</evidence>
<dbReference type="InterPro" id="IPR018094">
    <property type="entry name" value="Thymidylate_kinase"/>
</dbReference>
<evidence type="ECO:0000256" key="8">
    <source>
        <dbReference type="ARBA" id="ARBA00022840"/>
    </source>
</evidence>
<dbReference type="GO" id="GO:0004798">
    <property type="term" value="F:dTMP kinase activity"/>
    <property type="evidence" value="ECO:0007669"/>
    <property type="project" value="UniProtKB-EC"/>
</dbReference>
<dbReference type="Gene3D" id="3.40.50.300">
    <property type="entry name" value="P-loop containing nucleotide triphosphate hydrolases"/>
    <property type="match status" value="1"/>
</dbReference>
<proteinExistence type="inferred from homology"/>
<evidence type="ECO:0000259" key="11">
    <source>
        <dbReference type="Pfam" id="PF02223"/>
    </source>
</evidence>
<feature type="binding site" evidence="10">
    <location>
        <begin position="13"/>
        <end position="20"/>
    </location>
    <ligand>
        <name>ATP</name>
        <dbReference type="ChEBI" id="CHEBI:30616"/>
    </ligand>
</feature>
<keyword evidence="8 10" id="KW-0067">ATP-binding</keyword>
<comment type="function">
    <text evidence="10">Phosphorylation of dTMP to form dTDP in both de novo and salvage pathways of dTTP synthesis.</text>
</comment>
<reference evidence="12" key="1">
    <citation type="submission" date="2021-11" db="EMBL/GenBank/DDBJ databases">
        <title>The first genome sequence of unculturable Mycoplasma faucium obtained by de novo assembly of metagenomic reads.</title>
        <authorList>
            <person name="Sabat A.J."/>
            <person name="Bathoorn E."/>
            <person name="Akkerboom V."/>
            <person name="Friedrich A.W."/>
        </authorList>
    </citation>
    <scope>NUCLEOTIDE SEQUENCE [LARGE SCALE GENOMIC DNA]</scope>
    <source>
        <strain evidence="12">UMCG-MFM1</strain>
    </source>
</reference>
<evidence type="ECO:0000256" key="5">
    <source>
        <dbReference type="ARBA" id="ARBA00022727"/>
    </source>
</evidence>
<dbReference type="SUPFAM" id="SSF52540">
    <property type="entry name" value="P-loop containing nucleoside triphosphate hydrolases"/>
    <property type="match status" value="1"/>
</dbReference>
<evidence type="ECO:0000313" key="12">
    <source>
        <dbReference type="EMBL" id="WYM97167.1"/>
    </source>
</evidence>